<evidence type="ECO:0000256" key="3">
    <source>
        <dbReference type="ARBA" id="ARBA00022670"/>
    </source>
</evidence>
<gene>
    <name evidence="14" type="ORF">WA026_014391</name>
</gene>
<protein>
    <recommendedName>
        <fullName evidence="11">CLIP domain-containing serine protease</fullName>
        <ecNumber evidence="10">3.4.21.-</ecNumber>
    </recommendedName>
</protein>
<dbReference type="Gene3D" id="2.40.10.10">
    <property type="entry name" value="Trypsin-like serine proteases"/>
    <property type="match status" value="2"/>
</dbReference>
<dbReference type="PROSITE" id="PS00135">
    <property type="entry name" value="TRYPSIN_SER"/>
    <property type="match status" value="1"/>
</dbReference>
<dbReference type="SUPFAM" id="SSF50494">
    <property type="entry name" value="Trypsin-like serine proteases"/>
    <property type="match status" value="1"/>
</dbReference>
<dbReference type="EC" id="3.4.21.-" evidence="10"/>
<evidence type="ECO:0000313" key="15">
    <source>
        <dbReference type="Proteomes" id="UP001431783"/>
    </source>
</evidence>
<comment type="subcellular location">
    <subcellularLocation>
        <location evidence="1 11">Secreted</location>
    </subcellularLocation>
</comment>
<feature type="transmembrane region" description="Helical" evidence="12">
    <location>
        <begin position="20"/>
        <end position="41"/>
    </location>
</feature>
<name>A0AAW1UJP0_9CUCU</name>
<dbReference type="Pfam" id="PF12032">
    <property type="entry name" value="CLIP"/>
    <property type="match status" value="1"/>
</dbReference>
<dbReference type="PRINTS" id="PR00722">
    <property type="entry name" value="CHYMOTRYPSIN"/>
</dbReference>
<dbReference type="InterPro" id="IPR001254">
    <property type="entry name" value="Trypsin_dom"/>
</dbReference>
<evidence type="ECO:0000256" key="1">
    <source>
        <dbReference type="ARBA" id="ARBA00004613"/>
    </source>
</evidence>
<evidence type="ECO:0000256" key="2">
    <source>
        <dbReference type="ARBA" id="ARBA00022525"/>
    </source>
</evidence>
<dbReference type="PROSITE" id="PS00134">
    <property type="entry name" value="TRYPSIN_HIS"/>
    <property type="match status" value="1"/>
</dbReference>
<dbReference type="Pfam" id="PF00089">
    <property type="entry name" value="Trypsin"/>
    <property type="match status" value="1"/>
</dbReference>
<dbReference type="InterPro" id="IPR043504">
    <property type="entry name" value="Peptidase_S1_PA_chymotrypsin"/>
</dbReference>
<dbReference type="InterPro" id="IPR033116">
    <property type="entry name" value="TRYPSIN_SER"/>
</dbReference>
<dbReference type="InterPro" id="IPR038565">
    <property type="entry name" value="CLIP_sf"/>
</dbReference>
<dbReference type="InterPro" id="IPR018114">
    <property type="entry name" value="TRYPSIN_HIS"/>
</dbReference>
<keyword evidence="7" id="KW-1015">Disulfide bond</keyword>
<dbReference type="Gene3D" id="3.30.1640.30">
    <property type="match status" value="1"/>
</dbReference>
<dbReference type="GO" id="GO:0005576">
    <property type="term" value="C:extracellular region"/>
    <property type="evidence" value="ECO:0007669"/>
    <property type="project" value="UniProtKB-SubCell"/>
</dbReference>
<dbReference type="CDD" id="cd00190">
    <property type="entry name" value="Tryp_SPc"/>
    <property type="match status" value="1"/>
</dbReference>
<dbReference type="SMART" id="SM00020">
    <property type="entry name" value="Tryp_SPc"/>
    <property type="match status" value="1"/>
</dbReference>
<keyword evidence="12" id="KW-1133">Transmembrane helix</keyword>
<keyword evidence="5 10" id="KW-0378">Hydrolase</keyword>
<organism evidence="14 15">
    <name type="scientific">Henosepilachna vigintioctopunctata</name>
    <dbReference type="NCBI Taxonomy" id="420089"/>
    <lineage>
        <taxon>Eukaryota</taxon>
        <taxon>Metazoa</taxon>
        <taxon>Ecdysozoa</taxon>
        <taxon>Arthropoda</taxon>
        <taxon>Hexapoda</taxon>
        <taxon>Insecta</taxon>
        <taxon>Pterygota</taxon>
        <taxon>Neoptera</taxon>
        <taxon>Endopterygota</taxon>
        <taxon>Coleoptera</taxon>
        <taxon>Polyphaga</taxon>
        <taxon>Cucujiformia</taxon>
        <taxon>Coccinelloidea</taxon>
        <taxon>Coccinellidae</taxon>
        <taxon>Epilachninae</taxon>
        <taxon>Epilachnini</taxon>
        <taxon>Henosepilachna</taxon>
    </lineage>
</organism>
<evidence type="ECO:0000256" key="4">
    <source>
        <dbReference type="ARBA" id="ARBA00022729"/>
    </source>
</evidence>
<evidence type="ECO:0000313" key="14">
    <source>
        <dbReference type="EMBL" id="KAK9881046.1"/>
    </source>
</evidence>
<dbReference type="AlphaFoldDB" id="A0AAW1UJP0"/>
<comment type="domain">
    <text evidence="11">The clip domain consists of 35-55 residues which are 'knitted' together usually by 3 conserved disulfide bonds forming a clip-like compact structure.</text>
</comment>
<dbReference type="FunFam" id="2.40.10.10:FF:000054">
    <property type="entry name" value="Complement C1r subcomponent"/>
    <property type="match status" value="1"/>
</dbReference>
<keyword evidence="6 10" id="KW-0720">Serine protease</keyword>
<evidence type="ECO:0000256" key="8">
    <source>
        <dbReference type="ARBA" id="ARBA00023180"/>
    </source>
</evidence>
<evidence type="ECO:0000256" key="11">
    <source>
        <dbReference type="RuleBase" id="RU366078"/>
    </source>
</evidence>
<dbReference type="EMBL" id="JARQZJ010000067">
    <property type="protein sequence ID" value="KAK9881046.1"/>
    <property type="molecule type" value="Genomic_DNA"/>
</dbReference>
<dbReference type="FunFam" id="2.40.10.10:FF:000028">
    <property type="entry name" value="Serine protease easter"/>
    <property type="match status" value="1"/>
</dbReference>
<keyword evidence="12" id="KW-0812">Transmembrane</keyword>
<keyword evidence="8" id="KW-0325">Glycoprotein</keyword>
<keyword evidence="15" id="KW-1185">Reference proteome</keyword>
<reference evidence="14 15" key="1">
    <citation type="submission" date="2023-03" db="EMBL/GenBank/DDBJ databases">
        <title>Genome insight into feeding habits of ladybird beetles.</title>
        <authorList>
            <person name="Li H.-S."/>
            <person name="Huang Y.-H."/>
            <person name="Pang H."/>
        </authorList>
    </citation>
    <scope>NUCLEOTIDE SEQUENCE [LARGE SCALE GENOMIC DNA]</scope>
    <source>
        <strain evidence="14">SYSU_2023b</strain>
        <tissue evidence="14">Whole body</tissue>
    </source>
</reference>
<evidence type="ECO:0000256" key="12">
    <source>
        <dbReference type="SAM" id="Phobius"/>
    </source>
</evidence>
<dbReference type="InterPro" id="IPR022700">
    <property type="entry name" value="CLIP"/>
</dbReference>
<dbReference type="PANTHER" id="PTHR24252:SF7">
    <property type="entry name" value="HYALIN"/>
    <property type="match status" value="1"/>
</dbReference>
<keyword evidence="12" id="KW-0472">Membrane</keyword>
<dbReference type="GO" id="GO:0006508">
    <property type="term" value="P:proteolysis"/>
    <property type="evidence" value="ECO:0007669"/>
    <property type="project" value="UniProtKB-KW"/>
</dbReference>
<evidence type="ECO:0000256" key="5">
    <source>
        <dbReference type="ARBA" id="ARBA00022801"/>
    </source>
</evidence>
<dbReference type="PROSITE" id="PS50240">
    <property type="entry name" value="TRYPSIN_DOM"/>
    <property type="match status" value="1"/>
</dbReference>
<dbReference type="InterPro" id="IPR001314">
    <property type="entry name" value="Peptidase_S1A"/>
</dbReference>
<comment type="caution">
    <text evidence="14">The sequence shown here is derived from an EMBL/GenBank/DDBJ whole genome shotgun (WGS) entry which is preliminary data.</text>
</comment>
<sequence>MLTKSITMFCALPSVKMNILSYNITTCIVTIWCYVWFNFIFSEALCVSSHIPTSSVDTINRRTRHDVNKIVNNSRNNTVSANGKVYYVQKFHPIQHSKSAHHFHRTHNEKDNFFKNSISENYTKCTTPNNDTGYCTSLETCAVLKNVADKPTNKEFLKDSICPNSNATTIQYCCGKYENFKYLLPKRPLPKECGYDSLYFMKGKILGGTEAKLGEFPWLARIIHTNDDNEKSVGCAGFLIHKRFILTAAHCVKSPRLSLIGNITEIQLGEHNTQTEKDCNGLKCADPLQTMKVKSIIPHPEYRHNSRDHHYDIALIYLKGEAKFSDYVQPICLSNKPKIPPAYFISGWGKTENGTYSNIKMKLSIPPFDITECNQLYKRMHARVGQSQFCAGGEKDKDSCVGDSGGPLMFSDETKKWFGVGVVSYGVSCGLEGWPGVYTSIPFFYKWIVDEIMKIREPSLWKYYKNSTKF</sequence>
<evidence type="ECO:0000256" key="10">
    <source>
        <dbReference type="RuleBase" id="RU363034"/>
    </source>
</evidence>
<comment type="similarity">
    <text evidence="9 11">Belongs to the peptidase S1 family. CLIP subfamily.</text>
</comment>
<dbReference type="PANTHER" id="PTHR24252">
    <property type="entry name" value="ACROSIN-RELATED"/>
    <property type="match status" value="1"/>
</dbReference>
<keyword evidence="3 10" id="KW-0645">Protease</keyword>
<dbReference type="InterPro" id="IPR009003">
    <property type="entry name" value="Peptidase_S1_PA"/>
</dbReference>
<evidence type="ECO:0000256" key="7">
    <source>
        <dbReference type="ARBA" id="ARBA00023157"/>
    </source>
</evidence>
<keyword evidence="2 11" id="KW-0964">Secreted</keyword>
<proteinExistence type="inferred from homology"/>
<dbReference type="Proteomes" id="UP001431783">
    <property type="component" value="Unassembled WGS sequence"/>
</dbReference>
<evidence type="ECO:0000259" key="13">
    <source>
        <dbReference type="PROSITE" id="PS50240"/>
    </source>
</evidence>
<evidence type="ECO:0000256" key="6">
    <source>
        <dbReference type="ARBA" id="ARBA00022825"/>
    </source>
</evidence>
<feature type="domain" description="Peptidase S1" evidence="13">
    <location>
        <begin position="205"/>
        <end position="453"/>
    </location>
</feature>
<dbReference type="GO" id="GO:0004252">
    <property type="term" value="F:serine-type endopeptidase activity"/>
    <property type="evidence" value="ECO:0007669"/>
    <property type="project" value="UniProtKB-UniRule"/>
</dbReference>
<keyword evidence="4" id="KW-0732">Signal</keyword>
<accession>A0AAW1UJP0</accession>
<evidence type="ECO:0000256" key="9">
    <source>
        <dbReference type="ARBA" id="ARBA00024195"/>
    </source>
</evidence>